<feature type="compositionally biased region" description="Basic and acidic residues" evidence="1">
    <location>
        <begin position="210"/>
        <end position="222"/>
    </location>
</feature>
<name>A0A813DIB8_POLGL</name>
<evidence type="ECO:0000313" key="2">
    <source>
        <dbReference type="EMBL" id="CAE8587511.1"/>
    </source>
</evidence>
<feature type="compositionally biased region" description="Acidic residues" evidence="1">
    <location>
        <begin position="103"/>
        <end position="117"/>
    </location>
</feature>
<dbReference type="EMBL" id="CAJNNV010002632">
    <property type="protein sequence ID" value="CAE8587511.1"/>
    <property type="molecule type" value="Genomic_DNA"/>
</dbReference>
<feature type="region of interest" description="Disordered" evidence="1">
    <location>
        <begin position="40"/>
        <end position="120"/>
    </location>
</feature>
<evidence type="ECO:0000256" key="1">
    <source>
        <dbReference type="SAM" id="MobiDB-lite"/>
    </source>
</evidence>
<proteinExistence type="predicted"/>
<organism evidence="2 3">
    <name type="scientific">Polarella glacialis</name>
    <name type="common">Dinoflagellate</name>
    <dbReference type="NCBI Taxonomy" id="89957"/>
    <lineage>
        <taxon>Eukaryota</taxon>
        <taxon>Sar</taxon>
        <taxon>Alveolata</taxon>
        <taxon>Dinophyceae</taxon>
        <taxon>Suessiales</taxon>
        <taxon>Suessiaceae</taxon>
        <taxon>Polarella</taxon>
    </lineage>
</organism>
<accession>A0A813DIB8</accession>
<gene>
    <name evidence="2" type="ORF">PGLA1383_LOCUS6348</name>
</gene>
<keyword evidence="3" id="KW-1185">Reference proteome</keyword>
<feature type="non-terminal residue" evidence="2">
    <location>
        <position position="324"/>
    </location>
</feature>
<comment type="caution">
    <text evidence="2">The sequence shown here is derived from an EMBL/GenBank/DDBJ whole genome shotgun (WGS) entry which is preliminary data.</text>
</comment>
<dbReference type="Proteomes" id="UP000654075">
    <property type="component" value="Unassembled WGS sequence"/>
</dbReference>
<protein>
    <submittedName>
        <fullName evidence="2">Uncharacterized protein</fullName>
    </submittedName>
</protein>
<reference evidence="2" key="1">
    <citation type="submission" date="2021-02" db="EMBL/GenBank/DDBJ databases">
        <authorList>
            <person name="Dougan E. K."/>
            <person name="Rhodes N."/>
            <person name="Thang M."/>
            <person name="Chan C."/>
        </authorList>
    </citation>
    <scope>NUCLEOTIDE SEQUENCE</scope>
</reference>
<sequence length="324" mass="34905">YETRKSMAGAGLRFSAGGSPQRFYCDHLYRCAEQKELWKKMEGATEDEEEVEERIRTRKMSDAAGLRPSKIIKRGSRSFQSLKFDDSDEDDSGGTKKAKAAADDNDDDDDMSPEEEAAMAAKALAMKSAVSRRKSAFIIDVSENEPDLDLDPDVAPPSHSTSHRYSEPGTGGSGGAESPRAEGRLGDGDGPGASASYSETKSEAPPARSASEKAKGRGPHPLKDLLTAKKVNIKDVRALLVTMNDLAGWIAAPLDPGKPYLPKPLAFVVSETNVALVELLVEFGADVFEVYDGPAMYKGWVKPGCLLLDSVSNRKGRFIGTMLA</sequence>
<dbReference type="AlphaFoldDB" id="A0A813DIB8"/>
<feature type="region of interest" description="Disordered" evidence="1">
    <location>
        <begin position="145"/>
        <end position="222"/>
    </location>
</feature>
<evidence type="ECO:0000313" key="3">
    <source>
        <dbReference type="Proteomes" id="UP000654075"/>
    </source>
</evidence>
<feature type="non-terminal residue" evidence="2">
    <location>
        <position position="1"/>
    </location>
</feature>